<comment type="caution">
    <text evidence="9">The sequence shown here is derived from an EMBL/GenBank/DDBJ whole genome shotgun (WGS) entry which is preliminary data.</text>
</comment>
<dbReference type="GO" id="GO:0009252">
    <property type="term" value="P:peptidoglycan biosynthetic process"/>
    <property type="evidence" value="ECO:0007669"/>
    <property type="project" value="UniProtKB-KW"/>
</dbReference>
<dbReference type="RefSeq" id="WP_314509843.1">
    <property type="nucleotide sequence ID" value="NZ_JASJOU010000001.1"/>
</dbReference>
<evidence type="ECO:0000256" key="5">
    <source>
        <dbReference type="ARBA" id="ARBA00022984"/>
    </source>
</evidence>
<gene>
    <name evidence="9" type="ORF">QNI22_06680</name>
</gene>
<feature type="active site" description="Proton donor/acceptor" evidence="7">
    <location>
        <position position="476"/>
    </location>
</feature>
<evidence type="ECO:0000256" key="6">
    <source>
        <dbReference type="ARBA" id="ARBA00023316"/>
    </source>
</evidence>
<feature type="active site" description="Nucleophile" evidence="7">
    <location>
        <position position="495"/>
    </location>
</feature>
<evidence type="ECO:0000256" key="1">
    <source>
        <dbReference type="ARBA" id="ARBA00004752"/>
    </source>
</evidence>
<dbReference type="GO" id="GO:0016740">
    <property type="term" value="F:transferase activity"/>
    <property type="evidence" value="ECO:0007669"/>
    <property type="project" value="UniProtKB-KW"/>
</dbReference>
<feature type="domain" description="L,D-TPase catalytic" evidence="8">
    <location>
        <begin position="344"/>
        <end position="519"/>
    </location>
</feature>
<dbReference type="InterPro" id="IPR005490">
    <property type="entry name" value="LD_TPept_cat_dom"/>
</dbReference>
<protein>
    <submittedName>
        <fullName evidence="9">L,D-transpeptidase family protein</fullName>
    </submittedName>
</protein>
<keyword evidence="4 7" id="KW-0133">Cell shape</keyword>
<name>A0AAE3QYA2_9BACT</name>
<dbReference type="InterPro" id="IPR045380">
    <property type="entry name" value="LD_TPept_scaffold_dom"/>
</dbReference>
<dbReference type="GO" id="GO:0008360">
    <property type="term" value="P:regulation of cell shape"/>
    <property type="evidence" value="ECO:0007669"/>
    <property type="project" value="UniProtKB-UniRule"/>
</dbReference>
<evidence type="ECO:0000256" key="4">
    <source>
        <dbReference type="ARBA" id="ARBA00022960"/>
    </source>
</evidence>
<dbReference type="Pfam" id="PF03734">
    <property type="entry name" value="YkuD"/>
    <property type="match status" value="1"/>
</dbReference>
<keyword evidence="10" id="KW-1185">Reference proteome</keyword>
<accession>A0AAE3QYA2</accession>
<dbReference type="EMBL" id="JASJOU010000001">
    <property type="protein sequence ID" value="MDJ1500321.1"/>
    <property type="molecule type" value="Genomic_DNA"/>
</dbReference>
<keyword evidence="3" id="KW-0808">Transferase</keyword>
<evidence type="ECO:0000313" key="9">
    <source>
        <dbReference type="EMBL" id="MDJ1500321.1"/>
    </source>
</evidence>
<evidence type="ECO:0000259" key="8">
    <source>
        <dbReference type="PROSITE" id="PS52029"/>
    </source>
</evidence>
<dbReference type="SUPFAM" id="SSF141523">
    <property type="entry name" value="L,D-transpeptidase catalytic domain-like"/>
    <property type="match status" value="1"/>
</dbReference>
<dbReference type="GO" id="GO:0004180">
    <property type="term" value="F:carboxypeptidase activity"/>
    <property type="evidence" value="ECO:0007669"/>
    <property type="project" value="UniProtKB-ARBA"/>
</dbReference>
<dbReference type="PROSITE" id="PS52029">
    <property type="entry name" value="LD_TPASE"/>
    <property type="match status" value="1"/>
</dbReference>
<reference evidence="9" key="1">
    <citation type="submission" date="2023-05" db="EMBL/GenBank/DDBJ databases">
        <authorList>
            <person name="Zhang X."/>
        </authorList>
    </citation>
    <scope>NUCLEOTIDE SEQUENCE</scope>
    <source>
        <strain evidence="9">BD1B2-1</strain>
    </source>
</reference>
<dbReference type="Pfam" id="PF20142">
    <property type="entry name" value="Scaffold"/>
    <property type="match status" value="1"/>
</dbReference>
<dbReference type="InterPro" id="IPR052905">
    <property type="entry name" value="LD-transpeptidase_YkuD-like"/>
</dbReference>
<proteinExistence type="inferred from homology"/>
<comment type="pathway">
    <text evidence="1 7">Cell wall biogenesis; peptidoglycan biosynthesis.</text>
</comment>
<evidence type="ECO:0000256" key="7">
    <source>
        <dbReference type="PROSITE-ProRule" id="PRU01373"/>
    </source>
</evidence>
<evidence type="ECO:0000313" key="10">
    <source>
        <dbReference type="Proteomes" id="UP001232063"/>
    </source>
</evidence>
<comment type="similarity">
    <text evidence="2">Belongs to the YkuD family.</text>
</comment>
<dbReference type="PANTHER" id="PTHR41533">
    <property type="entry name" value="L,D-TRANSPEPTIDASE HI_1667-RELATED"/>
    <property type="match status" value="1"/>
</dbReference>
<evidence type="ECO:0000256" key="2">
    <source>
        <dbReference type="ARBA" id="ARBA00005992"/>
    </source>
</evidence>
<keyword evidence="5 7" id="KW-0573">Peptidoglycan synthesis</keyword>
<sequence>MDKRNRSIFLVVLATVSLFYFYCKYDLKRSDILYSSWKLVQNPFQSDSIQIGNELVSQYIQQLLDTAHTYSLDAHSLDSLPVQTRNLQAVLADFYQKRGWQPIWSSNLLQNTAADSVIVRLYHPEAFGLLSHFYRVSVLEDLYRSSQNTTQKTRQAHLLAQWDIHFTESLLLFTADLANGRINSTSLLPVIHTRWICEEGMQRLEQVIEDLQWEQYFQTCQPSMPLYKVLQHATARFVQMHQMDTASFSFRTLGRDSLQLLLTVKQALTHSGWQVNFPDTLPIKQQYELIRPTLQLFQQSHGLELTGKPDKTTLAVLGRNNWQNFLQLCINLERLRWDNLQDSSYLLINIPEYELRLYQADSILLSRRLIVGKPDSPTPILSSAITYFVIAPEWNVPRSIVLKEMLPRIQNNRSFLSDNHLMMLDQKSNVIDPYTLDWNKITPQNFPYTIRQQSGCDNALGNIIFHFPNKYSFYLHDTPARKLFDKVYRALSHSCMRMEDPAELATYLLKREHSKQMVTRQLIEQCQLKRERRQYILKSPFPIHIRYYTCGVKKNSLCYYPDIYQKDKALLSLWNQPETSHPVKPMHLVEASNVEASNKADIYKH</sequence>
<dbReference type="CDD" id="cd16913">
    <property type="entry name" value="YkuD_like"/>
    <property type="match status" value="1"/>
</dbReference>
<dbReference type="AlphaFoldDB" id="A0AAE3QYA2"/>
<keyword evidence="6 7" id="KW-0961">Cell wall biogenesis/degradation</keyword>
<dbReference type="GO" id="GO:0071555">
    <property type="term" value="P:cell wall organization"/>
    <property type="evidence" value="ECO:0007669"/>
    <property type="project" value="UniProtKB-UniRule"/>
</dbReference>
<dbReference type="PANTHER" id="PTHR41533:SF2">
    <property type="entry name" value="BLR7131 PROTEIN"/>
    <property type="match status" value="1"/>
</dbReference>
<evidence type="ECO:0000256" key="3">
    <source>
        <dbReference type="ARBA" id="ARBA00022679"/>
    </source>
</evidence>
<dbReference type="InterPro" id="IPR038063">
    <property type="entry name" value="Transpep_catalytic_dom"/>
</dbReference>
<dbReference type="Proteomes" id="UP001232063">
    <property type="component" value="Unassembled WGS sequence"/>
</dbReference>
<dbReference type="Gene3D" id="2.40.440.10">
    <property type="entry name" value="L,D-transpeptidase catalytic domain-like"/>
    <property type="match status" value="1"/>
</dbReference>
<organism evidence="9 10">
    <name type="scientific">Xanthocytophaga agilis</name>
    <dbReference type="NCBI Taxonomy" id="3048010"/>
    <lineage>
        <taxon>Bacteria</taxon>
        <taxon>Pseudomonadati</taxon>
        <taxon>Bacteroidota</taxon>
        <taxon>Cytophagia</taxon>
        <taxon>Cytophagales</taxon>
        <taxon>Rhodocytophagaceae</taxon>
        <taxon>Xanthocytophaga</taxon>
    </lineage>
</organism>